<organism evidence="3 4">
    <name type="scientific">Trichinella papuae</name>
    <dbReference type="NCBI Taxonomy" id="268474"/>
    <lineage>
        <taxon>Eukaryota</taxon>
        <taxon>Metazoa</taxon>
        <taxon>Ecdysozoa</taxon>
        <taxon>Nematoda</taxon>
        <taxon>Enoplea</taxon>
        <taxon>Dorylaimia</taxon>
        <taxon>Trichinellida</taxon>
        <taxon>Trichinellidae</taxon>
        <taxon>Trichinella</taxon>
    </lineage>
</organism>
<dbReference type="InterPro" id="IPR055475">
    <property type="entry name" value="DUF7047"/>
</dbReference>
<dbReference type="OrthoDB" id="6375508at2759"/>
<dbReference type="Proteomes" id="UP000054843">
    <property type="component" value="Unassembled WGS sequence"/>
</dbReference>
<dbReference type="EMBL" id="JYDO01000029">
    <property type="protein sequence ID" value="KRZ76280.1"/>
    <property type="molecule type" value="Genomic_DNA"/>
</dbReference>
<accession>A0A0V1MWW4</accession>
<keyword evidence="4" id="KW-1185">Reference proteome</keyword>
<evidence type="ECO:0000313" key="4">
    <source>
        <dbReference type="Proteomes" id="UP000054843"/>
    </source>
</evidence>
<proteinExistence type="predicted"/>
<feature type="domain" description="DUF7047" evidence="2">
    <location>
        <begin position="264"/>
        <end position="322"/>
    </location>
</feature>
<reference evidence="3 4" key="1">
    <citation type="submission" date="2015-01" db="EMBL/GenBank/DDBJ databases">
        <title>Evolution of Trichinella species and genotypes.</title>
        <authorList>
            <person name="Korhonen P.K."/>
            <person name="Edoardo P."/>
            <person name="Giuseppe L.R."/>
            <person name="Gasser R.B."/>
        </authorList>
    </citation>
    <scope>NUCLEOTIDE SEQUENCE [LARGE SCALE GENOMIC DNA]</scope>
    <source>
        <strain evidence="3">ISS1980</strain>
    </source>
</reference>
<evidence type="ECO:0000259" key="2">
    <source>
        <dbReference type="Pfam" id="PF23088"/>
    </source>
</evidence>
<gene>
    <name evidence="3" type="ORF">T10_9280</name>
</gene>
<evidence type="ECO:0000256" key="1">
    <source>
        <dbReference type="SAM" id="MobiDB-lite"/>
    </source>
</evidence>
<dbReference type="AlphaFoldDB" id="A0A0V1MWW4"/>
<dbReference type="STRING" id="268474.A0A0V1MWW4"/>
<comment type="caution">
    <text evidence="3">The sequence shown here is derived from an EMBL/GenBank/DDBJ whole genome shotgun (WGS) entry which is preliminary data.</text>
</comment>
<evidence type="ECO:0000313" key="3">
    <source>
        <dbReference type="EMBL" id="KRZ76280.1"/>
    </source>
</evidence>
<name>A0A0V1MWW4_9BILA</name>
<protein>
    <recommendedName>
        <fullName evidence="2">DUF7047 domain-containing protein</fullName>
    </recommendedName>
</protein>
<dbReference type="Pfam" id="PF23088">
    <property type="entry name" value="DUF7047"/>
    <property type="match status" value="1"/>
</dbReference>
<feature type="region of interest" description="Disordered" evidence="1">
    <location>
        <begin position="91"/>
        <end position="118"/>
    </location>
</feature>
<sequence length="462" mass="52011">MPVYFSLRIGYTETRLEKLDTTPSLRIKPTISANQLPPFLAASTPYLWCWNFCTGWLPRYHPLLITALKSGDKLELMDRCVEMVRRRGARRPVKNDRRVPAGEHGLGPVRGRAGERNKKKVTSVMDFRELNAHIESHTADADSWKQRKAARIRIDKSLWPYQTTVFKDERYCLTRLGFSLNVAPLVMKAVNCVLSQDPQVRRGTSAYIDDILVNESVVGVDRVKRHLAHYGLTCKTQERAADGAHLLGLKRDNDVGGAPEELIRCSVFSYCGKLVGHFPVCGWLRIAAIYIKRRANDANVSWDEVIESEKAKVWVDASSLAVGVALENRRLNRGRRGETACSKISLWLLKAQLSSLDNGEASRGQYDVPNRCLHRRSFSHACLAVTALRTSPLAQGLIDKFIFANAHWSSSWSAFSFSTQCHKSASTKQATNCRSQDRRLPRGKLCLQGLDLLDQLANNLIH</sequence>